<dbReference type="Proteomes" id="UP001197875">
    <property type="component" value="Unassembled WGS sequence"/>
</dbReference>
<proteinExistence type="predicted"/>
<accession>A0AAE3DSK9</accession>
<gene>
    <name evidence="3" type="ORF">LKD71_07420</name>
</gene>
<dbReference type="PROSITE" id="PS51257">
    <property type="entry name" value="PROKAR_LIPOPROTEIN"/>
    <property type="match status" value="1"/>
</dbReference>
<feature type="region of interest" description="Disordered" evidence="1">
    <location>
        <begin position="205"/>
        <end position="231"/>
    </location>
</feature>
<comment type="caution">
    <text evidence="3">The sequence shown here is derived from an EMBL/GenBank/DDBJ whole genome shotgun (WGS) entry which is preliminary data.</text>
</comment>
<evidence type="ECO:0000256" key="1">
    <source>
        <dbReference type="SAM" id="MobiDB-lite"/>
    </source>
</evidence>
<evidence type="ECO:0000256" key="2">
    <source>
        <dbReference type="SAM" id="SignalP"/>
    </source>
</evidence>
<dbReference type="RefSeq" id="WP_227614938.1">
    <property type="nucleotide sequence ID" value="NZ_JAJEPR010000009.1"/>
</dbReference>
<feature type="signal peptide" evidence="2">
    <location>
        <begin position="1"/>
        <end position="23"/>
    </location>
</feature>
<feature type="compositionally biased region" description="Acidic residues" evidence="1">
    <location>
        <begin position="210"/>
        <end position="220"/>
    </location>
</feature>
<name>A0AAE3DSK9_9FIRM</name>
<evidence type="ECO:0000313" key="3">
    <source>
        <dbReference type="EMBL" id="MCC2189634.1"/>
    </source>
</evidence>
<keyword evidence="2" id="KW-0732">Signal</keyword>
<evidence type="ECO:0000313" key="4">
    <source>
        <dbReference type="Proteomes" id="UP001197875"/>
    </source>
</evidence>
<reference evidence="3 4" key="1">
    <citation type="submission" date="2021-10" db="EMBL/GenBank/DDBJ databases">
        <title>Anaerobic single-cell dispensing facilitates the cultivation of human gut bacteria.</title>
        <authorList>
            <person name="Afrizal A."/>
        </authorList>
    </citation>
    <scope>NUCLEOTIDE SEQUENCE [LARGE SCALE GENOMIC DNA]</scope>
    <source>
        <strain evidence="3 4">CLA-AA-H277</strain>
    </source>
</reference>
<dbReference type="AlphaFoldDB" id="A0AAE3DSK9"/>
<feature type="chain" id="PRO_5042076995" description="DUF3221 domain-containing protein" evidence="2">
    <location>
        <begin position="24"/>
        <end position="272"/>
    </location>
</feature>
<dbReference type="EMBL" id="JAJEPR010000009">
    <property type="protein sequence ID" value="MCC2189634.1"/>
    <property type="molecule type" value="Genomic_DNA"/>
</dbReference>
<sequence length="272" mass="30774">MKKRRLFLAAAALSVFLVGGCQSRGEEEKPIEAMYIEKGDDFQIFVDTSTDVLFDAYIPEGTEELTTGDLVKIYGDGIMLESYPGQYPGVTRIVVTKQGTEEDAEKYESLVDEVYQEPDPSEPPYLNLEYRTKEAVVSAVADRGGYTWSYTDENGEDQEVSVDAAFVLEWDTLNDIRLNEKTDVLLYFSREAKDVSVIRYEPSLKKQSTEETEENDEPESELIKVSEEEDENGKKQFILKDLLDKGIYLVTAEFDQGTVEYGFEVKKSAKSS</sequence>
<organism evidence="3 4">
    <name type="scientific">Fusicatenibacter faecihominis</name>
    <dbReference type="NCBI Taxonomy" id="2881276"/>
    <lineage>
        <taxon>Bacteria</taxon>
        <taxon>Bacillati</taxon>
        <taxon>Bacillota</taxon>
        <taxon>Clostridia</taxon>
        <taxon>Lachnospirales</taxon>
        <taxon>Lachnospiraceae</taxon>
        <taxon>Fusicatenibacter</taxon>
    </lineage>
</organism>
<keyword evidence="4" id="KW-1185">Reference proteome</keyword>
<evidence type="ECO:0008006" key="5">
    <source>
        <dbReference type="Google" id="ProtNLM"/>
    </source>
</evidence>
<protein>
    <recommendedName>
        <fullName evidence="5">DUF3221 domain-containing protein</fullName>
    </recommendedName>
</protein>